<evidence type="ECO:0000313" key="7">
    <source>
        <dbReference type="EMBL" id="RKT69275.1"/>
    </source>
</evidence>
<evidence type="ECO:0000256" key="5">
    <source>
        <dbReference type="ARBA" id="ARBA00022691"/>
    </source>
</evidence>
<dbReference type="RefSeq" id="WP_121220893.1">
    <property type="nucleotide sequence ID" value="NZ_JBIUBA010000002.1"/>
</dbReference>
<dbReference type="SUPFAM" id="SSF53335">
    <property type="entry name" value="S-adenosyl-L-methionine-dependent methyltransferases"/>
    <property type="match status" value="1"/>
</dbReference>
<proteinExistence type="inferred from homology"/>
<keyword evidence="3 6" id="KW-0489">Methyltransferase</keyword>
<dbReference type="Gene3D" id="3.40.50.150">
    <property type="entry name" value="Vaccinia Virus protein VP39"/>
    <property type="match status" value="1"/>
</dbReference>
<dbReference type="InterPro" id="IPR029063">
    <property type="entry name" value="SAM-dependent_MTases_sf"/>
</dbReference>
<organism evidence="7 8">
    <name type="scientific">Saccharothrix variisporea</name>
    <dbReference type="NCBI Taxonomy" id="543527"/>
    <lineage>
        <taxon>Bacteria</taxon>
        <taxon>Bacillati</taxon>
        <taxon>Actinomycetota</taxon>
        <taxon>Actinomycetes</taxon>
        <taxon>Pseudonocardiales</taxon>
        <taxon>Pseudonocardiaceae</taxon>
        <taxon>Saccharothrix</taxon>
    </lineage>
</organism>
<reference evidence="7 8" key="1">
    <citation type="submission" date="2018-10" db="EMBL/GenBank/DDBJ databases">
        <title>Sequencing the genomes of 1000 actinobacteria strains.</title>
        <authorList>
            <person name="Klenk H.-P."/>
        </authorList>
    </citation>
    <scope>NUCLEOTIDE SEQUENCE [LARGE SCALE GENOMIC DNA]</scope>
    <source>
        <strain evidence="7 8">DSM 43911</strain>
    </source>
</reference>
<evidence type="ECO:0000256" key="3">
    <source>
        <dbReference type="ARBA" id="ARBA00022603"/>
    </source>
</evidence>
<dbReference type="GO" id="GO:0032259">
    <property type="term" value="P:methylation"/>
    <property type="evidence" value="ECO:0007669"/>
    <property type="project" value="UniProtKB-KW"/>
</dbReference>
<accession>A0A495X7Y5</accession>
<dbReference type="InterPro" id="IPR007213">
    <property type="entry name" value="Ppm1/Ppm2/Tcmp"/>
</dbReference>
<keyword evidence="4 7" id="KW-0808">Transferase</keyword>
<dbReference type="PANTHER" id="PTHR43619">
    <property type="entry name" value="S-ADENOSYL-L-METHIONINE-DEPENDENT METHYLTRANSFERASE YKTD-RELATED"/>
    <property type="match status" value="1"/>
</dbReference>
<gene>
    <name evidence="7" type="ORF">DFJ66_2479</name>
</gene>
<evidence type="ECO:0000256" key="4">
    <source>
        <dbReference type="ARBA" id="ARBA00022679"/>
    </source>
</evidence>
<evidence type="ECO:0000313" key="8">
    <source>
        <dbReference type="Proteomes" id="UP000272729"/>
    </source>
</evidence>
<evidence type="ECO:0000256" key="2">
    <source>
        <dbReference type="ARBA" id="ARBA00008138"/>
    </source>
</evidence>
<keyword evidence="5 6" id="KW-0949">S-adenosyl-L-methionine</keyword>
<protein>
    <recommendedName>
        <fullName evidence="6">S-adenosyl-L-methionine-dependent methyltransferase</fullName>
        <ecNumber evidence="6">2.1.1.-</ecNumber>
    </recommendedName>
</protein>
<sequence length="284" mass="30956">MSSGAAQTAVGPMVVVAVDQYSDSPVVRDELAARLIPWDGRVAVACARWAPVRRALMSATEKQVPGLWSSMLCRKRYIDDVTVAAVRGGVEAVVVLGAGFDTRAYRLVAPAGVPAFEVDLPANTVRKQARMRRLSGEVADGVTLVPVDFGAQDLGEVLASHGYRGDRRTLFVGEAVTQYLDEESVRATFAYLAGAPSGSELVFTYVRRDFLEGVELYGGDAAHRRFVLKGRLWRFGLAPEEVGSFLAEFGWREVEQVGPREYAERYPQAGPASEIERCVRAVKS</sequence>
<dbReference type="InterPro" id="IPR011610">
    <property type="entry name" value="SAM_mthyl_Trfase_ML2640-like"/>
</dbReference>
<dbReference type="NCBIfam" id="TIGR00027">
    <property type="entry name" value="mthyl_TIGR00027"/>
    <property type="match status" value="1"/>
</dbReference>
<dbReference type="PANTHER" id="PTHR43619:SF2">
    <property type="entry name" value="S-ADENOSYL-L-METHIONINE-DEPENDENT METHYLTRANSFERASES SUPERFAMILY PROTEIN"/>
    <property type="match status" value="1"/>
</dbReference>
<name>A0A495X7Y5_9PSEU</name>
<keyword evidence="8" id="KW-1185">Reference proteome</keyword>
<dbReference type="AlphaFoldDB" id="A0A495X7Y5"/>
<dbReference type="EC" id="2.1.1.-" evidence="6"/>
<dbReference type="EMBL" id="RBXR01000001">
    <property type="protein sequence ID" value="RKT69275.1"/>
    <property type="molecule type" value="Genomic_DNA"/>
</dbReference>
<dbReference type="OrthoDB" id="9806164at2"/>
<evidence type="ECO:0000256" key="6">
    <source>
        <dbReference type="RuleBase" id="RU362030"/>
    </source>
</evidence>
<dbReference type="Pfam" id="PF04072">
    <property type="entry name" value="LCM"/>
    <property type="match status" value="1"/>
</dbReference>
<dbReference type="Proteomes" id="UP000272729">
    <property type="component" value="Unassembled WGS sequence"/>
</dbReference>
<comment type="similarity">
    <text evidence="2 6">Belongs to the UPF0677 family.</text>
</comment>
<evidence type="ECO:0000256" key="1">
    <source>
        <dbReference type="ARBA" id="ARBA00003907"/>
    </source>
</evidence>
<comment type="function">
    <text evidence="1 6">Exhibits S-adenosyl-L-methionine-dependent methyltransferase activity.</text>
</comment>
<dbReference type="GO" id="GO:0008168">
    <property type="term" value="F:methyltransferase activity"/>
    <property type="evidence" value="ECO:0007669"/>
    <property type="project" value="UniProtKB-UniRule"/>
</dbReference>
<comment type="caution">
    <text evidence="7">The sequence shown here is derived from an EMBL/GenBank/DDBJ whole genome shotgun (WGS) entry which is preliminary data.</text>
</comment>